<dbReference type="EMBL" id="CP165628">
    <property type="protein sequence ID" value="XDU74530.1"/>
    <property type="molecule type" value="Genomic_DNA"/>
</dbReference>
<evidence type="ECO:0000313" key="1">
    <source>
        <dbReference type="EMBL" id="XDU74530.1"/>
    </source>
</evidence>
<reference evidence="1" key="1">
    <citation type="submission" date="2024-07" db="EMBL/GenBank/DDBJ databases">
        <authorList>
            <person name="Biller S.J."/>
        </authorList>
    </citation>
    <scope>NUCLEOTIDE SEQUENCE</scope>
    <source>
        <strain evidence="1">WC2420</strain>
    </source>
</reference>
<dbReference type="AlphaFoldDB" id="A0AB39VXA8"/>
<gene>
    <name evidence="1" type="ORF">AB3G37_10810</name>
</gene>
<proteinExistence type="predicted"/>
<protein>
    <recommendedName>
        <fullName evidence="2">Type A2 lantipeptide</fullName>
    </recommendedName>
</protein>
<name>A0AB39VXA8_9GAMM</name>
<sequence length="60" mass="6113">MKELNTMEVEQVAGGGLVSDLLGEVASTVNPLVNELVQTTIPNAVSSVATGVNGILTALF</sequence>
<dbReference type="RefSeq" id="WP_037377991.1">
    <property type="nucleotide sequence ID" value="NZ_CP165628.1"/>
</dbReference>
<organism evidence="1">
    <name type="scientific">Rouxiella sp. WC2420</name>
    <dbReference type="NCBI Taxonomy" id="3234145"/>
    <lineage>
        <taxon>Bacteria</taxon>
        <taxon>Pseudomonadati</taxon>
        <taxon>Pseudomonadota</taxon>
        <taxon>Gammaproteobacteria</taxon>
        <taxon>Enterobacterales</taxon>
        <taxon>Yersiniaceae</taxon>
        <taxon>Rouxiella</taxon>
    </lineage>
</organism>
<evidence type="ECO:0008006" key="2">
    <source>
        <dbReference type="Google" id="ProtNLM"/>
    </source>
</evidence>
<accession>A0AB39VXA8</accession>